<comment type="caution">
    <text evidence="1">The sequence shown here is derived from an EMBL/GenBank/DDBJ whole genome shotgun (WGS) entry which is preliminary data.</text>
</comment>
<proteinExistence type="predicted"/>
<dbReference type="Proteomes" id="UP001203338">
    <property type="component" value="Unassembled WGS sequence"/>
</dbReference>
<sequence>MKEVVIRDFCGKDWPAVCVIQDSAKPIELKGSCDQQALRVYSRIQVCHVQLYANKTGGYC</sequence>
<gene>
    <name evidence="1" type="ORF">M3P05_15120</name>
</gene>
<organism evidence="1 2">
    <name type="scientific">Parendozoicomonas callyspongiae</name>
    <dbReference type="NCBI Taxonomy" id="2942213"/>
    <lineage>
        <taxon>Bacteria</taxon>
        <taxon>Pseudomonadati</taxon>
        <taxon>Pseudomonadota</taxon>
        <taxon>Gammaproteobacteria</taxon>
        <taxon>Oceanospirillales</taxon>
        <taxon>Endozoicomonadaceae</taxon>
        <taxon>Parendozoicomonas</taxon>
    </lineage>
</organism>
<name>A0ABT0PJU7_9GAMM</name>
<dbReference type="RefSeq" id="WP_249700734.1">
    <property type="nucleotide sequence ID" value="NZ_JAMFLX010000022.1"/>
</dbReference>
<evidence type="ECO:0000313" key="2">
    <source>
        <dbReference type="Proteomes" id="UP001203338"/>
    </source>
</evidence>
<keyword evidence="2" id="KW-1185">Reference proteome</keyword>
<evidence type="ECO:0000313" key="1">
    <source>
        <dbReference type="EMBL" id="MCL6271256.1"/>
    </source>
</evidence>
<accession>A0ABT0PJU7</accession>
<dbReference type="EMBL" id="JAMFLX010000022">
    <property type="protein sequence ID" value="MCL6271256.1"/>
    <property type="molecule type" value="Genomic_DNA"/>
</dbReference>
<protein>
    <submittedName>
        <fullName evidence="1">Uncharacterized protein</fullName>
    </submittedName>
</protein>
<reference evidence="1 2" key="1">
    <citation type="submission" date="2022-05" db="EMBL/GenBank/DDBJ databases">
        <authorList>
            <person name="Park J.-S."/>
        </authorList>
    </citation>
    <scope>NUCLEOTIDE SEQUENCE [LARGE SCALE GENOMIC DNA]</scope>
    <source>
        <strain evidence="1 2">2012CJ34-2</strain>
    </source>
</reference>